<dbReference type="GO" id="GO:0140643">
    <property type="term" value="F:hydroxymethylglutaryl-CoA reductase (NADH) activity"/>
    <property type="evidence" value="ECO:0007669"/>
    <property type="project" value="UniProtKB-EC"/>
</dbReference>
<dbReference type="SUPFAM" id="SSF55035">
    <property type="entry name" value="NAD-binding domain of HMG-CoA reductase"/>
    <property type="match status" value="1"/>
</dbReference>
<dbReference type="RefSeq" id="WP_251780323.1">
    <property type="nucleotide sequence ID" value="NZ_JAMKFE010000014.1"/>
</dbReference>
<evidence type="ECO:0000256" key="3">
    <source>
        <dbReference type="RuleBase" id="RU361219"/>
    </source>
</evidence>
<dbReference type="Gene3D" id="3.90.770.10">
    <property type="entry name" value="3-hydroxy-3-methylglutaryl-coenzyme A Reductase, Chain A, domain 2"/>
    <property type="match status" value="2"/>
</dbReference>
<dbReference type="PROSITE" id="PS50065">
    <property type="entry name" value="HMG_COA_REDUCTASE_4"/>
    <property type="match status" value="1"/>
</dbReference>
<keyword evidence="3" id="KW-0520">NAD</keyword>
<dbReference type="PANTHER" id="PTHR10572">
    <property type="entry name" value="3-HYDROXY-3-METHYLGLUTARYL-COENZYME A REDUCTASE"/>
    <property type="match status" value="1"/>
</dbReference>
<comment type="catalytic activity">
    <reaction evidence="3">
        <text>(R)-mevalonate + 2 NAD(+) + CoA = (3S)-3-hydroxy-3-methylglutaryl-CoA + 2 NADH + 2 H(+)</text>
        <dbReference type="Rhea" id="RHEA:14833"/>
        <dbReference type="ChEBI" id="CHEBI:15378"/>
        <dbReference type="ChEBI" id="CHEBI:36464"/>
        <dbReference type="ChEBI" id="CHEBI:43074"/>
        <dbReference type="ChEBI" id="CHEBI:57287"/>
        <dbReference type="ChEBI" id="CHEBI:57540"/>
        <dbReference type="ChEBI" id="CHEBI:57945"/>
        <dbReference type="EC" id="1.1.1.88"/>
    </reaction>
</comment>
<comment type="similarity">
    <text evidence="1 3">Belongs to the HMG-CoA reductase family.</text>
</comment>
<accession>A0ABT0YVK5</accession>
<proteinExistence type="inferred from homology"/>
<dbReference type="Pfam" id="PF00368">
    <property type="entry name" value="HMG-CoA_red"/>
    <property type="match status" value="1"/>
</dbReference>
<dbReference type="PROSITE" id="PS01192">
    <property type="entry name" value="HMG_COA_REDUCTASE_3"/>
    <property type="match status" value="1"/>
</dbReference>
<keyword evidence="2 3" id="KW-0560">Oxidoreductase</keyword>
<dbReference type="InterPro" id="IPR009023">
    <property type="entry name" value="HMG_CoA_Rdtase_NAD(P)-bd_sf"/>
</dbReference>
<comment type="pathway">
    <text evidence="3">Metabolic intermediate metabolism; (R)-mevalonate degradation; (S)-3-hydroxy-3-methylglutaryl-CoA from (R)-mevalonate: step 1/1.</text>
</comment>
<dbReference type="Gene3D" id="1.10.8.660">
    <property type="match status" value="1"/>
</dbReference>
<evidence type="ECO:0000256" key="1">
    <source>
        <dbReference type="ARBA" id="ARBA00007661"/>
    </source>
</evidence>
<protein>
    <recommendedName>
        <fullName evidence="3">3-hydroxy-3-methylglutaryl coenzyme A reductase</fullName>
        <shortName evidence="3">HMG-CoA reductase</shortName>
        <ecNumber evidence="3">1.1.1.88</ecNumber>
    </recommendedName>
</protein>
<gene>
    <name evidence="4" type="ORF">M8A51_20135</name>
</gene>
<sequence length="430" mass="45205">MDATPKSSRIAGFHKLDIAGRIDSVARFAQLDAAEKAHLADTGNLPPELADHMIENVVGTLNIPVGIATNLRIDGCDRLVPMATEESSVVAAVCNAARQCYDSGGFTTSMSGMLMIAQVQLTGVSDPQHARLRILEREAEIRELCNACDPVLVRLGGGFRELEVRVIDTIAGPMVIVHLIVDTRDAMGANAVNTMAERLAPHLAQWTGATSRLRILSNLADRRVARARCTWKLADIGGESVRDGMLAAYHFAEADPYRAATHNKGIMNGISAVVLATGNDTRAVEAGAHAYAARKGRYGSLSTWEASADGDLVGVLEMPMAVGLIGGATRVHPTARLALKILGVDTAEQLARVIVAVGLAQNFSAMKALATSGIQKGHMALHAQNIAMMAGATGPEVDLLARVLVAKGSVRMDTAEAELAALRAATAGGT</sequence>
<name>A0ABT0YVK5_9BURK</name>
<dbReference type="InterPro" id="IPR009029">
    <property type="entry name" value="HMG_CoA_Rdtase_sub-bd_dom_sf"/>
</dbReference>
<keyword evidence="5" id="KW-1185">Reference proteome</keyword>
<dbReference type="Proteomes" id="UP001165541">
    <property type="component" value="Unassembled WGS sequence"/>
</dbReference>
<dbReference type="PROSITE" id="PS00318">
    <property type="entry name" value="HMG_COA_REDUCTASE_2"/>
    <property type="match status" value="1"/>
</dbReference>
<comment type="caution">
    <text evidence="4">The sequence shown here is derived from an EMBL/GenBank/DDBJ whole genome shotgun (WGS) entry which is preliminary data.</text>
</comment>
<dbReference type="EMBL" id="JAMKFE010000014">
    <property type="protein sequence ID" value="MCM5681843.1"/>
    <property type="molecule type" value="Genomic_DNA"/>
</dbReference>
<dbReference type="InterPro" id="IPR002202">
    <property type="entry name" value="HMG_CoA_Rdtase"/>
</dbReference>
<dbReference type="CDD" id="cd00644">
    <property type="entry name" value="HMG-CoA_reductase_classII"/>
    <property type="match status" value="1"/>
</dbReference>
<dbReference type="InterPro" id="IPR023074">
    <property type="entry name" value="HMG_CoA_Rdtase_cat_sf"/>
</dbReference>
<reference evidence="4" key="1">
    <citation type="submission" date="2022-05" db="EMBL/GenBank/DDBJ databases">
        <title>Schlegelella sp. nov., isolated from mangrove soil.</title>
        <authorList>
            <person name="Liu Y."/>
            <person name="Ge X."/>
            <person name="Liu W."/>
        </authorList>
    </citation>
    <scope>NUCLEOTIDE SEQUENCE</scope>
    <source>
        <strain evidence="4">S2-27</strain>
    </source>
</reference>
<dbReference type="InterPro" id="IPR023076">
    <property type="entry name" value="HMG_CoA_Rdtase_CS"/>
</dbReference>
<dbReference type="InterPro" id="IPR004553">
    <property type="entry name" value="HMG_CoA_Rdtase_bac-typ"/>
</dbReference>
<dbReference type="PROSITE" id="PS00066">
    <property type="entry name" value="HMG_COA_REDUCTASE_1"/>
    <property type="match status" value="1"/>
</dbReference>
<dbReference type="PRINTS" id="PR00071">
    <property type="entry name" value="HMGCOARDTASE"/>
</dbReference>
<dbReference type="PANTHER" id="PTHR10572:SF24">
    <property type="entry name" value="3-HYDROXY-3-METHYLGLUTARYL-COENZYME A REDUCTASE"/>
    <property type="match status" value="1"/>
</dbReference>
<evidence type="ECO:0000256" key="2">
    <source>
        <dbReference type="ARBA" id="ARBA00023002"/>
    </source>
</evidence>
<dbReference type="SUPFAM" id="SSF56542">
    <property type="entry name" value="Substrate-binding domain of HMG-CoA reductase"/>
    <property type="match status" value="1"/>
</dbReference>
<organism evidence="4 5">
    <name type="scientific">Caldimonas mangrovi</name>
    <dbReference type="NCBI Taxonomy" id="2944811"/>
    <lineage>
        <taxon>Bacteria</taxon>
        <taxon>Pseudomonadati</taxon>
        <taxon>Pseudomonadota</taxon>
        <taxon>Betaproteobacteria</taxon>
        <taxon>Burkholderiales</taxon>
        <taxon>Sphaerotilaceae</taxon>
        <taxon>Caldimonas</taxon>
    </lineage>
</organism>
<evidence type="ECO:0000313" key="4">
    <source>
        <dbReference type="EMBL" id="MCM5681843.1"/>
    </source>
</evidence>
<dbReference type="EC" id="1.1.1.88" evidence="3"/>
<dbReference type="NCBIfam" id="TIGR00532">
    <property type="entry name" value="HMG_CoA_R_NAD"/>
    <property type="match status" value="1"/>
</dbReference>
<evidence type="ECO:0000313" key="5">
    <source>
        <dbReference type="Proteomes" id="UP001165541"/>
    </source>
</evidence>